<dbReference type="AlphaFoldDB" id="A0A5C6CHZ4"/>
<comment type="caution">
    <text evidence="2">The sequence shown here is derived from an EMBL/GenBank/DDBJ whole genome shotgun (WGS) entry which is preliminary data.</text>
</comment>
<proteinExistence type="predicted"/>
<name>A0A5C6CHZ4_9BACT</name>
<reference evidence="2 3" key="1">
    <citation type="submission" date="2019-02" db="EMBL/GenBank/DDBJ databases">
        <title>Deep-cultivation of Planctomycetes and their phenomic and genomic characterization uncovers novel biology.</title>
        <authorList>
            <person name="Wiegand S."/>
            <person name="Jogler M."/>
            <person name="Boedeker C."/>
            <person name="Pinto D."/>
            <person name="Vollmers J."/>
            <person name="Rivas-Marin E."/>
            <person name="Kohn T."/>
            <person name="Peeters S.H."/>
            <person name="Heuer A."/>
            <person name="Rast P."/>
            <person name="Oberbeckmann S."/>
            <person name="Bunk B."/>
            <person name="Jeske O."/>
            <person name="Meyerdierks A."/>
            <person name="Storesund J.E."/>
            <person name="Kallscheuer N."/>
            <person name="Luecker S."/>
            <person name="Lage O.M."/>
            <person name="Pohl T."/>
            <person name="Merkel B.J."/>
            <person name="Hornburger P."/>
            <person name="Mueller R.-W."/>
            <person name="Bruemmer F."/>
            <person name="Labrenz M."/>
            <person name="Spormann A.M."/>
            <person name="Op Den Camp H."/>
            <person name="Overmann J."/>
            <person name="Amann R."/>
            <person name="Jetten M.S.M."/>
            <person name="Mascher T."/>
            <person name="Medema M.H."/>
            <person name="Devos D.P."/>
            <person name="Kaster A.-K."/>
            <person name="Ovreas L."/>
            <person name="Rohde M."/>
            <person name="Galperin M.Y."/>
            <person name="Jogler C."/>
        </authorList>
    </citation>
    <scope>NUCLEOTIDE SEQUENCE [LARGE SCALE GENOMIC DNA]</scope>
    <source>
        <strain evidence="2 3">Pla52o</strain>
    </source>
</reference>
<keyword evidence="3" id="KW-1185">Reference proteome</keyword>
<gene>
    <name evidence="2" type="ORF">Pla52o_24640</name>
</gene>
<feature type="region of interest" description="Disordered" evidence="1">
    <location>
        <begin position="1"/>
        <end position="68"/>
    </location>
</feature>
<dbReference type="EMBL" id="SJPT01000004">
    <property type="protein sequence ID" value="TWU22931.1"/>
    <property type="molecule type" value="Genomic_DNA"/>
</dbReference>
<protein>
    <submittedName>
        <fullName evidence="2">Uncharacterized protein</fullName>
    </submittedName>
</protein>
<sequence length="68" mass="7231">MVMGGESPILSEQGERKQLNCGGGGPEGSKRWPYSLGRRASGLAKSDSLSGRIGKDRRGRCGRSCEYG</sequence>
<dbReference type="Proteomes" id="UP000316304">
    <property type="component" value="Unassembled WGS sequence"/>
</dbReference>
<evidence type="ECO:0000256" key="1">
    <source>
        <dbReference type="SAM" id="MobiDB-lite"/>
    </source>
</evidence>
<organism evidence="2 3">
    <name type="scientific">Novipirellula galeiformis</name>
    <dbReference type="NCBI Taxonomy" id="2528004"/>
    <lineage>
        <taxon>Bacteria</taxon>
        <taxon>Pseudomonadati</taxon>
        <taxon>Planctomycetota</taxon>
        <taxon>Planctomycetia</taxon>
        <taxon>Pirellulales</taxon>
        <taxon>Pirellulaceae</taxon>
        <taxon>Novipirellula</taxon>
    </lineage>
</organism>
<accession>A0A5C6CHZ4</accession>
<evidence type="ECO:0000313" key="3">
    <source>
        <dbReference type="Proteomes" id="UP000316304"/>
    </source>
</evidence>
<evidence type="ECO:0000313" key="2">
    <source>
        <dbReference type="EMBL" id="TWU22931.1"/>
    </source>
</evidence>